<keyword evidence="2" id="KW-1185">Reference proteome</keyword>
<dbReference type="AlphaFoldDB" id="A0A968GBP9"/>
<name>A0A968GBP9_9SPIO</name>
<gene>
    <name evidence="1" type="ORF">HCT46_03220</name>
</gene>
<evidence type="ECO:0000313" key="2">
    <source>
        <dbReference type="Proteomes" id="UP000752013"/>
    </source>
</evidence>
<protein>
    <submittedName>
        <fullName evidence="1">Uncharacterized protein</fullName>
    </submittedName>
</protein>
<comment type="caution">
    <text evidence="1">The sequence shown here is derived from an EMBL/GenBank/DDBJ whole genome shotgun (WGS) entry which is preliminary data.</text>
</comment>
<proteinExistence type="predicted"/>
<evidence type="ECO:0000313" key="1">
    <source>
        <dbReference type="EMBL" id="NIZ46927.1"/>
    </source>
</evidence>
<sequence>MIHKAIWFSLLFHLLLPTTLVATSLDISLNAYLHGLRRHRITAFPTQGQFLQVNNHSHPFRRYSGGITLLIYGDVISQEVNQIRIYIVNPVNRLQSERWLTTIISSLAILSTEETDIQRILAVQRTLERGVFIDKNLHLTLGIDAYGQYFQIESSTS</sequence>
<accession>A0A968GBP9</accession>
<dbReference type="RefSeq" id="WP_167703366.1">
    <property type="nucleotide sequence ID" value="NZ_CP118168.1"/>
</dbReference>
<dbReference type="Proteomes" id="UP000752013">
    <property type="component" value="Unassembled WGS sequence"/>
</dbReference>
<dbReference type="EMBL" id="JAATLK010000001">
    <property type="protein sequence ID" value="NIZ46927.1"/>
    <property type="molecule type" value="Genomic_DNA"/>
</dbReference>
<organism evidence="1 2">
    <name type="scientific">Entomospira nematocerorum</name>
    <dbReference type="NCBI Taxonomy" id="2719987"/>
    <lineage>
        <taxon>Bacteria</taxon>
        <taxon>Pseudomonadati</taxon>
        <taxon>Spirochaetota</taxon>
        <taxon>Spirochaetia</taxon>
        <taxon>Spirochaetales</taxon>
        <taxon>Spirochaetaceae</taxon>
        <taxon>Entomospira</taxon>
    </lineage>
</organism>
<reference evidence="1" key="1">
    <citation type="submission" date="2020-03" db="EMBL/GenBank/DDBJ databases">
        <title>Spirochaetal bacteria isolated from arthropods constitute a novel genus Entomospira genus novum within the order Spirochaetales.</title>
        <authorList>
            <person name="Grana-Miraglia L."/>
            <person name="Sikutova S."/>
            <person name="Fingerle V."/>
            <person name="Sing A."/>
            <person name="Castillo-Ramirez S."/>
            <person name="Margos G."/>
            <person name="Rudolf I."/>
        </authorList>
    </citation>
    <scope>NUCLEOTIDE SEQUENCE</scope>
    <source>
        <strain evidence="1">BR208</strain>
    </source>
</reference>